<dbReference type="InterPro" id="IPR013785">
    <property type="entry name" value="Aldolase_TIM"/>
</dbReference>
<dbReference type="AlphaFoldDB" id="A0A6A6CYF0"/>
<sequence>MGSLPPPTRKLFTPIQIGTLTLSNRIIMAPLTRFRASDTHTILPLAAEYYAQRARAYPGTLLISEACVIHPSAGGNANVPGIYNAEQIAAWKAVTDAVHKEGGYMYCQLWALGRVANPEVLKAEGSGNVVSSSPTAYEDGAPVPRALTEDEITQYITWYALAAQNALAAGFDGVEIHAANGYLIDQFTQDTCNARADRWGGSVAHRARFALEVTRAVVDAVGADRTGIRLSPWSPFQGMKMADPIPQFTHLTAELAKHRLAYLHLVESRISGNADVEATEKNDPLVDVWGKTSPILIAGGLTPESARRIVDEEYADKEVGVVFGRYFISNPDLVFRVKKGVPLRKYEREVFYKVKSEVGYADYEFCEEWKREHEALA</sequence>
<dbReference type="GeneID" id="54557727"/>
<protein>
    <recommendedName>
        <fullName evidence="1">NADH:flavin oxidoreductase/NADH oxidase N-terminal domain-containing protein</fullName>
    </recommendedName>
</protein>
<dbReference type="EMBL" id="ML993583">
    <property type="protein sequence ID" value="KAF2171220.1"/>
    <property type="molecule type" value="Genomic_DNA"/>
</dbReference>
<dbReference type="OrthoDB" id="276546at2759"/>
<dbReference type="GO" id="GO:0003959">
    <property type="term" value="F:NADPH dehydrogenase activity"/>
    <property type="evidence" value="ECO:0007669"/>
    <property type="project" value="TreeGrafter"/>
</dbReference>
<evidence type="ECO:0000313" key="3">
    <source>
        <dbReference type="Proteomes" id="UP000799537"/>
    </source>
</evidence>
<evidence type="ECO:0000313" key="2">
    <source>
        <dbReference type="EMBL" id="KAF2171220.1"/>
    </source>
</evidence>
<dbReference type="CDD" id="cd02933">
    <property type="entry name" value="OYE_like_FMN"/>
    <property type="match status" value="1"/>
</dbReference>
<dbReference type="InterPro" id="IPR045247">
    <property type="entry name" value="Oye-like"/>
</dbReference>
<name>A0A6A6CYF0_ZASCE</name>
<dbReference type="Pfam" id="PF00724">
    <property type="entry name" value="Oxidored_FMN"/>
    <property type="match status" value="1"/>
</dbReference>
<dbReference type="Gene3D" id="3.20.20.70">
    <property type="entry name" value="Aldolase class I"/>
    <property type="match status" value="1"/>
</dbReference>
<keyword evidence="3" id="KW-1185">Reference proteome</keyword>
<proteinExistence type="predicted"/>
<dbReference type="RefSeq" id="XP_033672109.1">
    <property type="nucleotide sequence ID" value="XM_033804455.1"/>
</dbReference>
<evidence type="ECO:0000259" key="1">
    <source>
        <dbReference type="Pfam" id="PF00724"/>
    </source>
</evidence>
<feature type="domain" description="NADH:flavin oxidoreductase/NADH oxidase N-terminal" evidence="1">
    <location>
        <begin position="10"/>
        <end position="343"/>
    </location>
</feature>
<dbReference type="InterPro" id="IPR001155">
    <property type="entry name" value="OxRdtase_FMN_N"/>
</dbReference>
<dbReference type="GO" id="GO:0010181">
    <property type="term" value="F:FMN binding"/>
    <property type="evidence" value="ECO:0007669"/>
    <property type="project" value="InterPro"/>
</dbReference>
<dbReference type="FunFam" id="3.20.20.70:FF:000138">
    <property type="entry name" value="NADPH dehydrogenase 1"/>
    <property type="match status" value="1"/>
</dbReference>
<dbReference type="PANTHER" id="PTHR22893:SF91">
    <property type="entry name" value="NADPH DEHYDROGENASE 2-RELATED"/>
    <property type="match status" value="1"/>
</dbReference>
<accession>A0A6A6CYF0</accession>
<dbReference type="PANTHER" id="PTHR22893">
    <property type="entry name" value="NADH OXIDOREDUCTASE-RELATED"/>
    <property type="match status" value="1"/>
</dbReference>
<reference evidence="2" key="1">
    <citation type="journal article" date="2020" name="Stud. Mycol.">
        <title>101 Dothideomycetes genomes: a test case for predicting lifestyles and emergence of pathogens.</title>
        <authorList>
            <person name="Haridas S."/>
            <person name="Albert R."/>
            <person name="Binder M."/>
            <person name="Bloem J."/>
            <person name="Labutti K."/>
            <person name="Salamov A."/>
            <person name="Andreopoulos B."/>
            <person name="Baker S."/>
            <person name="Barry K."/>
            <person name="Bills G."/>
            <person name="Bluhm B."/>
            <person name="Cannon C."/>
            <person name="Castanera R."/>
            <person name="Culley D."/>
            <person name="Daum C."/>
            <person name="Ezra D."/>
            <person name="Gonzalez J."/>
            <person name="Henrissat B."/>
            <person name="Kuo A."/>
            <person name="Liang C."/>
            <person name="Lipzen A."/>
            <person name="Lutzoni F."/>
            <person name="Magnuson J."/>
            <person name="Mondo S."/>
            <person name="Nolan M."/>
            <person name="Ohm R."/>
            <person name="Pangilinan J."/>
            <person name="Park H.-J."/>
            <person name="Ramirez L."/>
            <person name="Alfaro M."/>
            <person name="Sun H."/>
            <person name="Tritt A."/>
            <person name="Yoshinaga Y."/>
            <person name="Zwiers L.-H."/>
            <person name="Turgeon B."/>
            <person name="Goodwin S."/>
            <person name="Spatafora J."/>
            <person name="Crous P."/>
            <person name="Grigoriev I."/>
        </authorList>
    </citation>
    <scope>NUCLEOTIDE SEQUENCE</scope>
    <source>
        <strain evidence="2">ATCC 36951</strain>
    </source>
</reference>
<dbReference type="Proteomes" id="UP000799537">
    <property type="component" value="Unassembled WGS sequence"/>
</dbReference>
<organism evidence="2 3">
    <name type="scientific">Zasmidium cellare ATCC 36951</name>
    <dbReference type="NCBI Taxonomy" id="1080233"/>
    <lineage>
        <taxon>Eukaryota</taxon>
        <taxon>Fungi</taxon>
        <taxon>Dikarya</taxon>
        <taxon>Ascomycota</taxon>
        <taxon>Pezizomycotina</taxon>
        <taxon>Dothideomycetes</taxon>
        <taxon>Dothideomycetidae</taxon>
        <taxon>Mycosphaerellales</taxon>
        <taxon>Mycosphaerellaceae</taxon>
        <taxon>Zasmidium</taxon>
    </lineage>
</organism>
<gene>
    <name evidence="2" type="ORF">M409DRAFT_18337</name>
</gene>
<dbReference type="SUPFAM" id="SSF51395">
    <property type="entry name" value="FMN-linked oxidoreductases"/>
    <property type="match status" value="1"/>
</dbReference>